<dbReference type="GO" id="GO:0005737">
    <property type="term" value="C:cytoplasm"/>
    <property type="evidence" value="ECO:0007669"/>
    <property type="project" value="TreeGrafter"/>
</dbReference>
<accession>A0A387G748</accession>
<geneLocation type="plasmid" evidence="3">
    <name>prccge525b</name>
</geneLocation>
<dbReference type="SFLD" id="SFLDG01065">
    <property type="entry name" value="anaerobic_coproporphyrinogen-I"/>
    <property type="match status" value="1"/>
</dbReference>
<dbReference type="KEGG" id="rjg:CCGE525_34870"/>
<dbReference type="RefSeq" id="WP_120708900.1">
    <property type="nucleotide sequence ID" value="NZ_CP032696.1"/>
</dbReference>
<dbReference type="InterPro" id="IPR034505">
    <property type="entry name" value="Coproporphyrinogen-III_oxidase"/>
</dbReference>
<proteinExistence type="predicted"/>
<dbReference type="EMBL" id="CP032696">
    <property type="protein sequence ID" value="AYG64004.1"/>
    <property type="molecule type" value="Genomic_DNA"/>
</dbReference>
<dbReference type="Pfam" id="PF04055">
    <property type="entry name" value="Radical_SAM"/>
    <property type="match status" value="1"/>
</dbReference>
<dbReference type="PANTHER" id="PTHR13932:SF5">
    <property type="entry name" value="RADICAL S-ADENOSYL METHIONINE DOMAIN-CONTAINING PROTEIN 1, MITOCHONDRIAL"/>
    <property type="match status" value="1"/>
</dbReference>
<dbReference type="CDD" id="cd01335">
    <property type="entry name" value="Radical_SAM"/>
    <property type="match status" value="1"/>
</dbReference>
<dbReference type="NCBIfam" id="NF006067">
    <property type="entry name" value="PRK08208.1"/>
    <property type="match status" value="1"/>
</dbReference>
<dbReference type="InterPro" id="IPR007197">
    <property type="entry name" value="rSAM"/>
</dbReference>
<evidence type="ECO:0000259" key="1">
    <source>
        <dbReference type="PROSITE" id="PS51918"/>
    </source>
</evidence>
<evidence type="ECO:0000313" key="3">
    <source>
        <dbReference type="Proteomes" id="UP000282195"/>
    </source>
</evidence>
<keyword evidence="2" id="KW-0614">Plasmid</keyword>
<dbReference type="GO" id="GO:0003824">
    <property type="term" value="F:catalytic activity"/>
    <property type="evidence" value="ECO:0007669"/>
    <property type="project" value="InterPro"/>
</dbReference>
<dbReference type="OrthoDB" id="9808022at2"/>
<dbReference type="InterPro" id="IPR023404">
    <property type="entry name" value="rSAM_horseshoe"/>
</dbReference>
<protein>
    <submittedName>
        <fullName evidence="2">Radical SAM protein</fullName>
    </submittedName>
</protein>
<dbReference type="Gene3D" id="3.80.30.20">
    <property type="entry name" value="tm_1862 like domain"/>
    <property type="match status" value="1"/>
</dbReference>
<dbReference type="GO" id="GO:0006779">
    <property type="term" value="P:porphyrin-containing compound biosynthetic process"/>
    <property type="evidence" value="ECO:0007669"/>
    <property type="project" value="TreeGrafter"/>
</dbReference>
<dbReference type="GO" id="GO:0051539">
    <property type="term" value="F:4 iron, 4 sulfur cluster binding"/>
    <property type="evidence" value="ECO:0007669"/>
    <property type="project" value="TreeGrafter"/>
</dbReference>
<dbReference type="Proteomes" id="UP000282195">
    <property type="component" value="Plasmid pRCCGE525b"/>
</dbReference>
<reference evidence="2 3" key="1">
    <citation type="submission" date="2018-10" db="EMBL/GenBank/DDBJ databases">
        <title>Rhizobium etli, R. leguminosarum and a new Rhizobium genospecies from Phaseolus dumosus.</title>
        <authorList>
            <person name="Ramirez-Puebla S.T."/>
            <person name="Rogel-Hernandez M.A."/>
            <person name="Guerrero G."/>
            <person name="Ormeno-Orrillo E."/>
            <person name="Martinez-Romero J.C."/>
            <person name="Negrete-Yankelevich S."/>
            <person name="Martinez-Romero E."/>
        </authorList>
    </citation>
    <scope>NUCLEOTIDE SEQUENCE [LARGE SCALE GENOMIC DNA]</scope>
    <source>
        <strain evidence="2 3">CCGE525</strain>
        <plasmid evidence="3">prccge525b</plasmid>
    </source>
</reference>
<keyword evidence="3" id="KW-1185">Reference proteome</keyword>
<dbReference type="SFLD" id="SFLDS00029">
    <property type="entry name" value="Radical_SAM"/>
    <property type="match status" value="1"/>
</dbReference>
<name>A0A387G748_9HYPH</name>
<dbReference type="InterPro" id="IPR006638">
    <property type="entry name" value="Elp3/MiaA/NifB-like_rSAM"/>
</dbReference>
<dbReference type="InterPro" id="IPR058240">
    <property type="entry name" value="rSAM_sf"/>
</dbReference>
<evidence type="ECO:0000313" key="2">
    <source>
        <dbReference type="EMBL" id="AYG64004.1"/>
    </source>
</evidence>
<gene>
    <name evidence="2" type="ORF">CCGE525_34870</name>
</gene>
<dbReference type="AlphaFoldDB" id="A0A387G748"/>
<dbReference type="PROSITE" id="PS51918">
    <property type="entry name" value="RADICAL_SAM"/>
    <property type="match status" value="1"/>
</dbReference>
<feature type="domain" description="Radical SAM core" evidence="1">
    <location>
        <begin position="44"/>
        <end position="281"/>
    </location>
</feature>
<organism evidence="2 3">
    <name type="scientific">Rhizobium jaguaris</name>
    <dbReference type="NCBI Taxonomy" id="1312183"/>
    <lineage>
        <taxon>Bacteria</taxon>
        <taxon>Pseudomonadati</taxon>
        <taxon>Pseudomonadota</taxon>
        <taxon>Alphaproteobacteria</taxon>
        <taxon>Hyphomicrobiales</taxon>
        <taxon>Rhizobiaceae</taxon>
        <taxon>Rhizobium/Agrobacterium group</taxon>
        <taxon>Rhizobium</taxon>
    </lineage>
</organism>
<dbReference type="SUPFAM" id="SSF102114">
    <property type="entry name" value="Radical SAM enzymes"/>
    <property type="match status" value="1"/>
</dbReference>
<sequence>MQSLAKTLREAIGNGELKAYVYSYPPKRTYNELENIGLSNVWDSNDVGPVSLYIHIPFCRYRCTYCTLFLTTRHTENLIRCYVEKICEQIRLYATFAGHRTVTSVYFGGGTPTLLPIDQFAQIFSSIRDGFPNIDRSAELCVEGSPDTMSEELLDFLKNQGVNRISMGIQTMDSSELKASGRPYPVSMSISAIEAIRKRFDNFNLDLIYGLSGQTQESWKRSLERVLSFGPTTVSLYPVVSRPLTALQKQQRLQPQEYADDHVKYAIYDSNVDFMQKNRYRQESFTRFTCLPGGTSAYGQETSDFLGVPMIGVGTGARSYNGKCHYSFDYAVDLKQVGKAIDDYLNLEITEQNLVKYGIILNEAEERLRYFMLNLTLNQLSEADYSRLFQRNLYADFSEAIDALEAEGCIDLRSHGAIRLTRKGYKYSNLIAHHLFSDHVKIREERYVPK</sequence>
<dbReference type="PANTHER" id="PTHR13932">
    <property type="entry name" value="COPROPORPHYRINIGEN III OXIDASE"/>
    <property type="match status" value="1"/>
</dbReference>
<dbReference type="SMART" id="SM00729">
    <property type="entry name" value="Elp3"/>
    <property type="match status" value="1"/>
</dbReference>